<feature type="domain" description="Rab-GAP TBC" evidence="3">
    <location>
        <begin position="17"/>
        <end position="161"/>
    </location>
</feature>
<evidence type="ECO:0000313" key="5">
    <source>
        <dbReference type="Proteomes" id="UP001434883"/>
    </source>
</evidence>
<evidence type="ECO:0000259" key="3">
    <source>
        <dbReference type="PROSITE" id="PS50086"/>
    </source>
</evidence>
<dbReference type="Pfam" id="PF23436">
    <property type="entry name" value="RabGap-TBC_2"/>
    <property type="match status" value="1"/>
</dbReference>
<reference evidence="4 5" key="1">
    <citation type="submission" date="2021-06" db="EMBL/GenBank/DDBJ databases">
        <authorList>
            <person name="Palmer J.M."/>
        </authorList>
    </citation>
    <scope>NUCLEOTIDE SEQUENCE [LARGE SCALE GENOMIC DNA]</scope>
    <source>
        <strain evidence="4 5">XC_2019</strain>
        <tissue evidence="4">Muscle</tissue>
    </source>
</reference>
<feature type="non-terminal residue" evidence="4">
    <location>
        <position position="1"/>
    </location>
</feature>
<accession>A0ABV0QR21</accession>
<evidence type="ECO:0000256" key="1">
    <source>
        <dbReference type="SAM" id="Coils"/>
    </source>
</evidence>
<organism evidence="4 5">
    <name type="scientific">Xenoophorus captivus</name>
    <dbReference type="NCBI Taxonomy" id="1517983"/>
    <lineage>
        <taxon>Eukaryota</taxon>
        <taxon>Metazoa</taxon>
        <taxon>Chordata</taxon>
        <taxon>Craniata</taxon>
        <taxon>Vertebrata</taxon>
        <taxon>Euteleostomi</taxon>
        <taxon>Actinopterygii</taxon>
        <taxon>Neopterygii</taxon>
        <taxon>Teleostei</taxon>
        <taxon>Neoteleostei</taxon>
        <taxon>Acanthomorphata</taxon>
        <taxon>Ovalentaria</taxon>
        <taxon>Atherinomorphae</taxon>
        <taxon>Cyprinodontiformes</taxon>
        <taxon>Goodeidae</taxon>
        <taxon>Xenoophorus</taxon>
    </lineage>
</organism>
<dbReference type="Proteomes" id="UP001434883">
    <property type="component" value="Unassembled WGS sequence"/>
</dbReference>
<dbReference type="PANTHER" id="PTHR47219:SF18">
    <property type="entry name" value="TBC1 DOMAIN FAMILY MEMBER 1 ISOFORM X1"/>
    <property type="match status" value="1"/>
</dbReference>
<sequence length="342" mass="38988">AHLSLIFVSFVCLFHSGVPRQHRGEIWRFLSEQYLLQQTVPSRPPSNPTPYKELLKQLTSQQHAILIDLGRTFPTHPYFQAQLGAGQLSLFNILKAYSLLDPEMYQLSRLLHDYHRDLHSHLEQQEIGPSLYATPWFLTLFASHFPLGFVARVFVTASLKVRIFSFFRCEPQNMLFLQGSEVIFKVALSLLGSHKPLILQHDSLESIVDFIKTTLPNLGLVCEMDVSKQLQAYEVEYHVLQDEMLDTPPTLNQQQRAAQLERTNQSLRQQNLDLLEELQVSHARVCNLESRVEALAQSEGQLKQQVSALEEEKTQLATTIAHLQKLLTSLGINADLEGQTLP</sequence>
<evidence type="ECO:0000256" key="2">
    <source>
        <dbReference type="SAM" id="SignalP"/>
    </source>
</evidence>
<keyword evidence="1" id="KW-0175">Coiled coil</keyword>
<gene>
    <name evidence="4" type="ORF">XENOCAPTIV_010370</name>
</gene>
<feature type="signal peptide" evidence="2">
    <location>
        <begin position="1"/>
        <end position="19"/>
    </location>
</feature>
<dbReference type="PANTHER" id="PTHR47219">
    <property type="entry name" value="RAB GTPASE-ACTIVATING PROTEIN 1-LIKE"/>
    <property type="match status" value="1"/>
</dbReference>
<dbReference type="InterPro" id="IPR035969">
    <property type="entry name" value="Rab-GAP_TBC_sf"/>
</dbReference>
<feature type="chain" id="PRO_5045570554" description="Rab-GAP TBC domain-containing protein" evidence="2">
    <location>
        <begin position="20"/>
        <end position="342"/>
    </location>
</feature>
<evidence type="ECO:0000313" key="4">
    <source>
        <dbReference type="EMBL" id="MEQ2198271.1"/>
    </source>
</evidence>
<dbReference type="SUPFAM" id="SSF47923">
    <property type="entry name" value="Ypt/Rab-GAP domain of gyp1p"/>
    <property type="match status" value="2"/>
</dbReference>
<name>A0ABV0QR21_9TELE</name>
<dbReference type="SMART" id="SM00164">
    <property type="entry name" value="TBC"/>
    <property type="match status" value="1"/>
</dbReference>
<feature type="coiled-coil region" evidence="1">
    <location>
        <begin position="250"/>
        <end position="326"/>
    </location>
</feature>
<dbReference type="EMBL" id="JAHRIN010019077">
    <property type="protein sequence ID" value="MEQ2198271.1"/>
    <property type="molecule type" value="Genomic_DNA"/>
</dbReference>
<protein>
    <recommendedName>
        <fullName evidence="3">Rab-GAP TBC domain-containing protein</fullName>
    </recommendedName>
</protein>
<dbReference type="InterPro" id="IPR000195">
    <property type="entry name" value="Rab-GAP-TBC_dom"/>
</dbReference>
<keyword evidence="5" id="KW-1185">Reference proteome</keyword>
<dbReference type="InterPro" id="IPR050302">
    <property type="entry name" value="Rab_GAP_TBC_domain"/>
</dbReference>
<comment type="caution">
    <text evidence="4">The sequence shown here is derived from an EMBL/GenBank/DDBJ whole genome shotgun (WGS) entry which is preliminary data.</text>
</comment>
<keyword evidence="2" id="KW-0732">Signal</keyword>
<dbReference type="Gene3D" id="1.10.10.2750">
    <property type="match status" value="1"/>
</dbReference>
<dbReference type="Gene3D" id="1.10.472.80">
    <property type="entry name" value="Ypt/Rab-GAP domain of gyp1p, domain 3"/>
    <property type="match status" value="1"/>
</dbReference>
<dbReference type="PROSITE" id="PS50086">
    <property type="entry name" value="TBC_RABGAP"/>
    <property type="match status" value="1"/>
</dbReference>
<proteinExistence type="predicted"/>